<evidence type="ECO:0000313" key="1">
    <source>
        <dbReference type="EMBL" id="MED6291140.1"/>
    </source>
</evidence>
<keyword evidence="2" id="KW-1185">Reference proteome</keyword>
<protein>
    <submittedName>
        <fullName evidence="1">Uncharacterized protein</fullName>
    </submittedName>
</protein>
<sequence length="114" mass="12229">MVAQWVPMLPCSKKVLGSNRGLGSFCIESHMFCLCRYSSFLLQSKNITVRLTGYSKLSLRMSVSFMVVLCVSAFPCDGPVTCPGCTPPLTKSQLEIGTSSAVALQGQTGVDTDL</sequence>
<proteinExistence type="predicted"/>
<accession>A0ABU7EVJ8</accession>
<dbReference type="Proteomes" id="UP001352852">
    <property type="component" value="Unassembled WGS sequence"/>
</dbReference>
<organism evidence="1 2">
    <name type="scientific">Characodon lateralis</name>
    <dbReference type="NCBI Taxonomy" id="208331"/>
    <lineage>
        <taxon>Eukaryota</taxon>
        <taxon>Metazoa</taxon>
        <taxon>Chordata</taxon>
        <taxon>Craniata</taxon>
        <taxon>Vertebrata</taxon>
        <taxon>Euteleostomi</taxon>
        <taxon>Actinopterygii</taxon>
        <taxon>Neopterygii</taxon>
        <taxon>Teleostei</taxon>
        <taxon>Neoteleostei</taxon>
        <taxon>Acanthomorphata</taxon>
        <taxon>Ovalentaria</taxon>
        <taxon>Atherinomorphae</taxon>
        <taxon>Cyprinodontiformes</taxon>
        <taxon>Goodeidae</taxon>
        <taxon>Characodon</taxon>
    </lineage>
</organism>
<name>A0ABU7EVJ8_9TELE</name>
<dbReference type="EMBL" id="JAHUTJ010067510">
    <property type="protein sequence ID" value="MED6291140.1"/>
    <property type="molecule type" value="Genomic_DNA"/>
</dbReference>
<gene>
    <name evidence="1" type="ORF">CHARACLAT_020472</name>
</gene>
<evidence type="ECO:0000313" key="2">
    <source>
        <dbReference type="Proteomes" id="UP001352852"/>
    </source>
</evidence>
<reference evidence="1 2" key="1">
    <citation type="submission" date="2021-06" db="EMBL/GenBank/DDBJ databases">
        <authorList>
            <person name="Palmer J.M."/>
        </authorList>
    </citation>
    <scope>NUCLEOTIDE SEQUENCE [LARGE SCALE GENOMIC DNA]</scope>
    <source>
        <strain evidence="1 2">CL_MEX2019</strain>
        <tissue evidence="1">Muscle</tissue>
    </source>
</reference>
<comment type="caution">
    <text evidence="1">The sequence shown here is derived from an EMBL/GenBank/DDBJ whole genome shotgun (WGS) entry which is preliminary data.</text>
</comment>